<dbReference type="GO" id="GO:0006893">
    <property type="term" value="P:Golgi to plasma membrane transport"/>
    <property type="evidence" value="ECO:0007669"/>
    <property type="project" value="TreeGrafter"/>
</dbReference>
<evidence type="ECO:0000313" key="6">
    <source>
        <dbReference type="Proteomes" id="UP000095287"/>
    </source>
</evidence>
<comment type="similarity">
    <text evidence="1 4">Belongs to the SEC8 family.</text>
</comment>
<keyword evidence="6" id="KW-1185">Reference proteome</keyword>
<dbReference type="GO" id="GO:0006904">
    <property type="term" value="P:vesicle docking involved in exocytosis"/>
    <property type="evidence" value="ECO:0007669"/>
    <property type="project" value="InterPro"/>
</dbReference>
<dbReference type="InterPro" id="IPR007191">
    <property type="entry name" value="Sec8_exocyst_N"/>
</dbReference>
<proteinExistence type="inferred from homology"/>
<dbReference type="AlphaFoldDB" id="A0A1I7XYA3"/>
<dbReference type="GO" id="GO:0000145">
    <property type="term" value="C:exocyst"/>
    <property type="evidence" value="ECO:0007669"/>
    <property type="project" value="UniProtKB-UniRule"/>
</dbReference>
<accession>A0A1I7XYA3</accession>
<dbReference type="PANTHER" id="PTHR14146:SF0">
    <property type="entry name" value="EXOCYST COMPLEX COMPONENT 4"/>
    <property type="match status" value="1"/>
</dbReference>
<dbReference type="GO" id="GO:0090522">
    <property type="term" value="P:vesicle tethering involved in exocytosis"/>
    <property type="evidence" value="ECO:0007669"/>
    <property type="project" value="UniProtKB-UniRule"/>
</dbReference>
<dbReference type="GO" id="GO:0045202">
    <property type="term" value="C:synapse"/>
    <property type="evidence" value="ECO:0007669"/>
    <property type="project" value="TreeGrafter"/>
</dbReference>
<evidence type="ECO:0000256" key="3">
    <source>
        <dbReference type="ARBA" id="ARBA00022483"/>
    </source>
</evidence>
<keyword evidence="4" id="KW-0653">Protein transport</keyword>
<dbReference type="InterPro" id="IPR039682">
    <property type="entry name" value="Sec8/EXOC4"/>
</dbReference>
<dbReference type="GO" id="GO:0006612">
    <property type="term" value="P:protein targeting to membrane"/>
    <property type="evidence" value="ECO:0007669"/>
    <property type="project" value="UniProtKB-UniRule"/>
</dbReference>
<keyword evidence="3 4" id="KW-0268">Exocytosis</keyword>
<keyword evidence="2 4" id="KW-0813">Transport</keyword>
<dbReference type="WBParaSite" id="L893_g1084.t1">
    <property type="protein sequence ID" value="L893_g1084.t1"/>
    <property type="gene ID" value="L893_g1084"/>
</dbReference>
<dbReference type="GO" id="GO:0007268">
    <property type="term" value="P:chemical synaptic transmission"/>
    <property type="evidence" value="ECO:0007669"/>
    <property type="project" value="TreeGrafter"/>
</dbReference>
<dbReference type="GO" id="GO:0015031">
    <property type="term" value="P:protein transport"/>
    <property type="evidence" value="ECO:0007669"/>
    <property type="project" value="UniProtKB-KW"/>
</dbReference>
<dbReference type="Proteomes" id="UP000095287">
    <property type="component" value="Unplaced"/>
</dbReference>
<dbReference type="GO" id="GO:0032584">
    <property type="term" value="C:growth cone membrane"/>
    <property type="evidence" value="ECO:0007669"/>
    <property type="project" value="TreeGrafter"/>
</dbReference>
<evidence type="ECO:0000256" key="2">
    <source>
        <dbReference type="ARBA" id="ARBA00022448"/>
    </source>
</evidence>
<evidence type="ECO:0000259" key="5">
    <source>
        <dbReference type="Pfam" id="PF04048"/>
    </source>
</evidence>
<protein>
    <recommendedName>
        <fullName evidence="4">Exocyst complex component Sec8</fullName>
    </recommendedName>
</protein>
<evidence type="ECO:0000256" key="1">
    <source>
        <dbReference type="ARBA" id="ARBA00010470"/>
    </source>
</evidence>
<comment type="function">
    <text evidence="4">Component of the exocyst complex involved in the docking of exocytic vesicles with fusion sites on the plasma membrane.</text>
</comment>
<name>A0A1I7XYA3_9BILA</name>
<reference evidence="7" key="1">
    <citation type="submission" date="2016-11" db="UniProtKB">
        <authorList>
            <consortium name="WormBaseParasite"/>
        </authorList>
    </citation>
    <scope>IDENTIFICATION</scope>
</reference>
<evidence type="ECO:0000256" key="4">
    <source>
        <dbReference type="RuleBase" id="RU367079"/>
    </source>
</evidence>
<organism evidence="6 7">
    <name type="scientific">Steinernema glaseri</name>
    <dbReference type="NCBI Taxonomy" id="37863"/>
    <lineage>
        <taxon>Eukaryota</taxon>
        <taxon>Metazoa</taxon>
        <taxon>Ecdysozoa</taxon>
        <taxon>Nematoda</taxon>
        <taxon>Chromadorea</taxon>
        <taxon>Rhabditida</taxon>
        <taxon>Tylenchina</taxon>
        <taxon>Panagrolaimomorpha</taxon>
        <taxon>Strongyloidoidea</taxon>
        <taxon>Steinernematidae</taxon>
        <taxon>Steinernema</taxon>
    </lineage>
</organism>
<feature type="domain" description="Exocyst complex component Sec8 N-terminal" evidence="5">
    <location>
        <begin position="50"/>
        <end position="137"/>
    </location>
</feature>
<dbReference type="PANTHER" id="PTHR14146">
    <property type="entry name" value="EXOCYST COMPLEX COMPONENT 4"/>
    <property type="match status" value="1"/>
</dbReference>
<dbReference type="Pfam" id="PF04048">
    <property type="entry name" value="Sec8_N"/>
    <property type="match status" value="1"/>
</dbReference>
<evidence type="ECO:0000313" key="7">
    <source>
        <dbReference type="WBParaSite" id="L893_g1084.t1"/>
    </source>
</evidence>
<sequence length="905" mass="101698">MSDAPAASLEGDASCGLLINVIRTLTTSASEDQKQYEKSRLERGFKDSAYVIDKLVEEHQSDVNNCLHSFRNVSQRITASRERIHNVKNALQTCKSLLQCRRDDLKKLWMENAEQRCVANILQQIEEIKNLDKSIDEFMGSNNYREAVSVLKKSDILLNGPLSGIEGLSRLRAHIQEHSQVILNRIIGDLLEILVLEPFECQLLELIKTLPEETINESVTCKALSMKYSSSVIIQSTPTSTSTLSESSSRRIAESLEALTVFDQLEAALDHINDRSGALCRKAVNDTVTILKIVCKDQTTDATHLVKLVLMVQNQLRNSYAAHSVLAQQYNKVRYKEGSSEEILNRFWTCAQDVLESLISDHLDIWPSRSQSLVEAEPTRKRLFRFDQCAFSGNQGTSKSTTKAQPASVICKPDPCNIVSIFHMVNRFAQEIESVTGTSPCKLNVFLNSLVMETFIERVKGDLERKAGKALSGGADVWSILVSVPTSNVKILASCVAVFELCEHVGNLIKNMEQYTQRFASLWLMIIADYTKCASTMYEQITRSMSASDNDVVVERRKISAAWAVDEDVSRFLKTLDSWTLINSSGPASASVPPTPADVATPSTSVIGSVLGGNESDAEIRRRNQRESDILISNIGNQNHIGKAEMITDMNHVRALACMHESLQWFAMNMRKLLSNLSPGAKQIIDVRIEMTEKDGQTQTEKLGELIEQRLANLESMSETCLLMLHLELRVHCFYHLLPLARSRTVPMHAEGDREAEEFGRELTTFYNVLQSHISPTKLKYLIDGLGHLCASIFISSSQHMKKLSENGRKRVCRQIFAVQQRLSLLTRRRESELDRARAFFELLNHDPDQLLALIMERGAVFSHIEYNHLLSLAVRSHPVLSCQPGALENRIAQLRQILDHMNKP</sequence>